<dbReference type="PIRSF" id="PIRSF006324">
    <property type="entry name" value="LeuE"/>
    <property type="match status" value="1"/>
</dbReference>
<feature type="transmembrane region" description="Helical" evidence="6">
    <location>
        <begin position="12"/>
        <end position="31"/>
    </location>
</feature>
<evidence type="ECO:0000256" key="3">
    <source>
        <dbReference type="ARBA" id="ARBA00022692"/>
    </source>
</evidence>
<dbReference type="Pfam" id="PF01810">
    <property type="entry name" value="LysE"/>
    <property type="match status" value="1"/>
</dbReference>
<feature type="transmembrane region" description="Helical" evidence="6">
    <location>
        <begin position="116"/>
        <end position="141"/>
    </location>
</feature>
<evidence type="ECO:0000256" key="2">
    <source>
        <dbReference type="ARBA" id="ARBA00022475"/>
    </source>
</evidence>
<keyword evidence="4 6" id="KW-1133">Transmembrane helix</keyword>
<evidence type="ECO:0000256" key="1">
    <source>
        <dbReference type="ARBA" id="ARBA00004651"/>
    </source>
</evidence>
<evidence type="ECO:0000313" key="7">
    <source>
        <dbReference type="EMBL" id="MFD2204820.1"/>
    </source>
</evidence>
<organism evidence="7 8">
    <name type="scientific">Kiloniella antarctica</name>
    <dbReference type="NCBI Taxonomy" id="1550907"/>
    <lineage>
        <taxon>Bacteria</taxon>
        <taxon>Pseudomonadati</taxon>
        <taxon>Pseudomonadota</taxon>
        <taxon>Alphaproteobacteria</taxon>
        <taxon>Rhodospirillales</taxon>
        <taxon>Kiloniellaceae</taxon>
        <taxon>Kiloniella</taxon>
    </lineage>
</organism>
<comment type="caution">
    <text evidence="7">The sequence shown here is derived from an EMBL/GenBank/DDBJ whole genome shotgun (WGS) entry which is preliminary data.</text>
</comment>
<evidence type="ECO:0000256" key="5">
    <source>
        <dbReference type="ARBA" id="ARBA00023136"/>
    </source>
</evidence>
<keyword evidence="2" id="KW-1003">Cell membrane</keyword>
<dbReference type="InterPro" id="IPR001123">
    <property type="entry name" value="LeuE-type"/>
</dbReference>
<dbReference type="PANTHER" id="PTHR30086:SF20">
    <property type="entry name" value="ARGININE EXPORTER PROTEIN ARGO-RELATED"/>
    <property type="match status" value="1"/>
</dbReference>
<keyword evidence="5 6" id="KW-0472">Membrane</keyword>
<comment type="subcellular location">
    <subcellularLocation>
        <location evidence="1">Cell membrane</location>
        <topology evidence="1">Multi-pass membrane protein</topology>
    </subcellularLocation>
</comment>
<keyword evidence="8" id="KW-1185">Reference proteome</keyword>
<dbReference type="RefSeq" id="WP_380248775.1">
    <property type="nucleotide sequence ID" value="NZ_JBHUII010000001.1"/>
</dbReference>
<dbReference type="EMBL" id="JBHUII010000001">
    <property type="protein sequence ID" value="MFD2204820.1"/>
    <property type="molecule type" value="Genomic_DNA"/>
</dbReference>
<evidence type="ECO:0000256" key="4">
    <source>
        <dbReference type="ARBA" id="ARBA00022989"/>
    </source>
</evidence>
<dbReference type="Proteomes" id="UP001597294">
    <property type="component" value="Unassembled WGS sequence"/>
</dbReference>
<feature type="transmembrane region" description="Helical" evidence="6">
    <location>
        <begin position="192"/>
        <end position="209"/>
    </location>
</feature>
<reference evidence="8" key="1">
    <citation type="journal article" date="2019" name="Int. J. Syst. Evol. Microbiol.">
        <title>The Global Catalogue of Microorganisms (GCM) 10K type strain sequencing project: providing services to taxonomists for standard genome sequencing and annotation.</title>
        <authorList>
            <consortium name="The Broad Institute Genomics Platform"/>
            <consortium name="The Broad Institute Genome Sequencing Center for Infectious Disease"/>
            <person name="Wu L."/>
            <person name="Ma J."/>
        </authorList>
    </citation>
    <scope>NUCLEOTIDE SEQUENCE [LARGE SCALE GENOMIC DNA]</scope>
    <source>
        <strain evidence="8">CGMCC 4.7192</strain>
    </source>
</reference>
<sequence>MTLPPLEYLLAYWLASTLLAATPGPTWLYTLTINLSDGWRKSLWIPVGNALGLLAHLVAALVGLSLLIQQSAIAYEILRWIGAGYLCFLAWKVLTGKADLSVDKDKPLKTNSVLKVVLQSALINITNPKVIIFMISFLPQFVQPEMGNFQEQIMIYGAIHILNAGLIISLVVLCSEKMKFLFSGAGRIARSFRTLASMAMLGVAIRVALTDR</sequence>
<gene>
    <name evidence="7" type="ORF">ACFSKO_04335</name>
</gene>
<keyword evidence="3 6" id="KW-0812">Transmembrane</keyword>
<proteinExistence type="predicted"/>
<protein>
    <submittedName>
        <fullName evidence="7">LysE family translocator</fullName>
    </submittedName>
</protein>
<evidence type="ECO:0000256" key="6">
    <source>
        <dbReference type="SAM" id="Phobius"/>
    </source>
</evidence>
<dbReference type="PANTHER" id="PTHR30086">
    <property type="entry name" value="ARGININE EXPORTER PROTEIN ARGO"/>
    <property type="match status" value="1"/>
</dbReference>
<accession>A0ABW5BIT7</accession>
<feature type="transmembrane region" description="Helical" evidence="6">
    <location>
        <begin position="77"/>
        <end position="95"/>
    </location>
</feature>
<name>A0ABW5BIT7_9PROT</name>
<feature type="transmembrane region" description="Helical" evidence="6">
    <location>
        <begin position="43"/>
        <end position="65"/>
    </location>
</feature>
<evidence type="ECO:0000313" key="8">
    <source>
        <dbReference type="Proteomes" id="UP001597294"/>
    </source>
</evidence>
<feature type="transmembrane region" description="Helical" evidence="6">
    <location>
        <begin position="153"/>
        <end position="172"/>
    </location>
</feature>